<dbReference type="Proteomes" id="UP001500642">
    <property type="component" value="Unassembled WGS sequence"/>
</dbReference>
<accession>A0ABP8J3W9</accession>
<organism evidence="3 4">
    <name type="scientific">Brevibacterium pityocampae</name>
    <dbReference type="NCBI Taxonomy" id="506594"/>
    <lineage>
        <taxon>Bacteria</taxon>
        <taxon>Bacillati</taxon>
        <taxon>Actinomycetota</taxon>
        <taxon>Actinomycetes</taxon>
        <taxon>Micrococcales</taxon>
        <taxon>Brevibacteriaceae</taxon>
        <taxon>Brevibacterium</taxon>
    </lineage>
</organism>
<dbReference type="Pfam" id="PF13224">
    <property type="entry name" value="DUF4032"/>
    <property type="match status" value="1"/>
</dbReference>
<reference evidence="4" key="1">
    <citation type="journal article" date="2019" name="Int. J. Syst. Evol. Microbiol.">
        <title>The Global Catalogue of Microorganisms (GCM) 10K type strain sequencing project: providing services to taxonomists for standard genome sequencing and annotation.</title>
        <authorList>
            <consortium name="The Broad Institute Genomics Platform"/>
            <consortium name="The Broad Institute Genome Sequencing Center for Infectious Disease"/>
            <person name="Wu L."/>
            <person name="Ma J."/>
        </authorList>
    </citation>
    <scope>NUCLEOTIDE SEQUENCE [LARGE SCALE GENOMIC DNA]</scope>
    <source>
        <strain evidence="4">JCM 17808</strain>
    </source>
</reference>
<evidence type="ECO:0000256" key="1">
    <source>
        <dbReference type="SAM" id="MobiDB-lite"/>
    </source>
</evidence>
<feature type="domain" description="DUF4032" evidence="2">
    <location>
        <begin position="226"/>
        <end position="388"/>
    </location>
</feature>
<protein>
    <submittedName>
        <fullName evidence="3">DUF4032 domain-containing protein</fullName>
    </submittedName>
</protein>
<evidence type="ECO:0000313" key="4">
    <source>
        <dbReference type="Proteomes" id="UP001500642"/>
    </source>
</evidence>
<dbReference type="EMBL" id="BAABGL010000002">
    <property type="protein sequence ID" value="GAA4384617.1"/>
    <property type="molecule type" value="Genomic_DNA"/>
</dbReference>
<feature type="region of interest" description="Disordered" evidence="1">
    <location>
        <begin position="400"/>
        <end position="420"/>
    </location>
</feature>
<keyword evidence="4" id="KW-1185">Reference proteome</keyword>
<evidence type="ECO:0000259" key="2">
    <source>
        <dbReference type="Pfam" id="PF13224"/>
    </source>
</evidence>
<dbReference type="Pfam" id="PF06293">
    <property type="entry name" value="Kdo"/>
    <property type="match status" value="1"/>
</dbReference>
<dbReference type="SUPFAM" id="SSF56112">
    <property type="entry name" value="Protein kinase-like (PK-like)"/>
    <property type="match status" value="1"/>
</dbReference>
<gene>
    <name evidence="3" type="ORF">GCM10023167_05590</name>
</gene>
<proteinExistence type="predicted"/>
<name>A0ABP8J3W9_9MICO</name>
<dbReference type="InterPro" id="IPR011009">
    <property type="entry name" value="Kinase-like_dom_sf"/>
</dbReference>
<dbReference type="RefSeq" id="WP_345029638.1">
    <property type="nucleotide sequence ID" value="NZ_BAABGL010000002.1"/>
</dbReference>
<sequence>MNITADRLGSAIATLPWRVPLADWPRELLVGLPRGISRHVVRFVELAGVVVAVKETEDPIAEREHDLLQVLSQLDAPAVAPLGYITGRCTPDGERLPGALLTPHLRYSLPYRALFSQDLAAAVARRLVDALAVLLVRLHLAGFFWGDVSLSNALFRRDADAFAAYLVDAETGELHAQLSDGQREHDLELARTNIAGDFLDLQAGGLVDASVDPLAVSNRLLERYRELWQELTGPEEFSMDDRWRVDDRVRRLNDIGFDLGELTVTTDLDGVTTRIEPKVVEPGHHTRRLRRLTGIGAQDNQARRMLNDLDSYRMATGRTDEDEHDSAMAWMSDVYRPVLDAVPVEYADRLEPAQLFHEFLDHRWYLSENAGHDVSTPEAVRSYVDTVLPAHPREEAYLREPSTGALQTLRTADPDSPGTP</sequence>
<evidence type="ECO:0000313" key="3">
    <source>
        <dbReference type="EMBL" id="GAA4384617.1"/>
    </source>
</evidence>
<comment type="caution">
    <text evidence="3">The sequence shown here is derived from an EMBL/GenBank/DDBJ whole genome shotgun (WGS) entry which is preliminary data.</text>
</comment>
<dbReference type="InterPro" id="IPR025111">
    <property type="entry name" value="DUF4032"/>
</dbReference>